<dbReference type="GO" id="GO:0008767">
    <property type="term" value="F:UDP-galactopyranose mutase activity"/>
    <property type="evidence" value="ECO:0007669"/>
    <property type="project" value="UniProtKB-EC"/>
</dbReference>
<dbReference type="InterPro" id="IPR015899">
    <property type="entry name" value="UDP-GalPyranose_mutase_C"/>
</dbReference>
<evidence type="ECO:0000313" key="8">
    <source>
        <dbReference type="Proteomes" id="UP001295463"/>
    </source>
</evidence>
<evidence type="ECO:0000256" key="1">
    <source>
        <dbReference type="ARBA" id="ARBA00001974"/>
    </source>
</evidence>
<evidence type="ECO:0000313" key="7">
    <source>
        <dbReference type="EMBL" id="CAH2029925.1"/>
    </source>
</evidence>
<dbReference type="NCBIfam" id="TIGR00031">
    <property type="entry name" value="UDP-GALP_mutase"/>
    <property type="match status" value="1"/>
</dbReference>
<keyword evidence="8" id="KW-1185">Reference proteome</keyword>
<dbReference type="SUPFAM" id="SSF54373">
    <property type="entry name" value="FAD-linked reductases, C-terminal domain"/>
    <property type="match status" value="1"/>
</dbReference>
<dbReference type="Pfam" id="PF03275">
    <property type="entry name" value="GLF"/>
    <property type="match status" value="1"/>
</dbReference>
<feature type="domain" description="UDP-galactopyranose mutase C-terminal" evidence="6">
    <location>
        <begin position="154"/>
        <end position="359"/>
    </location>
</feature>
<gene>
    <name evidence="7" type="primary">glf</name>
    <name evidence="7" type="ORF">GEAMG1_0103</name>
</gene>
<comment type="similarity">
    <text evidence="2">Belongs to the UDP-galactopyranose/dTDP-fucopyranose mutase family.</text>
</comment>
<keyword evidence="3" id="KW-0285">Flavoprotein</keyword>
<comment type="cofactor">
    <cofactor evidence="1">
        <name>FAD</name>
        <dbReference type="ChEBI" id="CHEBI:57692"/>
    </cofactor>
</comment>
<dbReference type="Pfam" id="PF13450">
    <property type="entry name" value="NAD_binding_8"/>
    <property type="match status" value="1"/>
</dbReference>
<keyword evidence="4" id="KW-0274">FAD</keyword>
<reference evidence="7 8" key="1">
    <citation type="submission" date="2022-03" db="EMBL/GenBank/DDBJ databases">
        <authorList>
            <person name="Koch H."/>
        </authorList>
    </citation>
    <scope>NUCLEOTIDE SEQUENCE [LARGE SCALE GENOMIC DNA]</scope>
    <source>
        <strain evidence="7 8">G1</strain>
    </source>
</reference>
<accession>A0ABM9D500</accession>
<evidence type="ECO:0000256" key="5">
    <source>
        <dbReference type="ARBA" id="ARBA00023235"/>
    </source>
</evidence>
<keyword evidence="5 7" id="KW-0413">Isomerase</keyword>
<dbReference type="EMBL" id="OW150024">
    <property type="protein sequence ID" value="CAH2029925.1"/>
    <property type="molecule type" value="Genomic_DNA"/>
</dbReference>
<evidence type="ECO:0000256" key="3">
    <source>
        <dbReference type="ARBA" id="ARBA00022630"/>
    </source>
</evidence>
<dbReference type="PANTHER" id="PTHR21197">
    <property type="entry name" value="UDP-GALACTOPYRANOSE MUTASE"/>
    <property type="match status" value="1"/>
</dbReference>
<dbReference type="Gene3D" id="3.40.50.720">
    <property type="entry name" value="NAD(P)-binding Rossmann-like Domain"/>
    <property type="match status" value="3"/>
</dbReference>
<sequence length="381" mass="44446">MNLNGLPYLIVGAGFFGAVMAERIANDLGQRVLVIDKRDHIGGNSYSALDPMTGIECHCYGSHIFHTSNRNVWEYISHFTGFNSYRHKVLTRYQGRTFIMPINLSTINSLYNLDLSPEEAARFIKEEAAREGIAAPANLEEKAISLIGRPLYEAFIRGYTIKQWQTDPRDLPESIITRLPVRCGHHYDYFDDRWQGIPWDGYGALFERMVTHPLIEVRLQTDYFAIRDQVPEACKVIYTGPIDRFFDYRYGVLGWRTLRFELEVVQTGDFQGTTVVNYADSETPYTRIHEFRHYHPERTGYPTDRSVIYREYSLSCGREDDPYYPINTAQDREKYELYRRDGELLPNVLFGARLGTYRYLDMDKVIEQALELYENRVKARL</sequence>
<dbReference type="RefSeq" id="WP_305730902.1">
    <property type="nucleotide sequence ID" value="NZ_OW150024.1"/>
</dbReference>
<protein>
    <submittedName>
        <fullName evidence="7">UDP-galactopyranose mutase</fullName>
        <ecNumber evidence="7">5.4.99.9</ecNumber>
    </submittedName>
</protein>
<proteinExistence type="inferred from homology"/>
<name>A0ABM9D500_9BACT</name>
<evidence type="ECO:0000259" key="6">
    <source>
        <dbReference type="Pfam" id="PF03275"/>
    </source>
</evidence>
<organism evidence="7 8">
    <name type="scientific">Trichlorobacter ammonificans</name>
    <dbReference type="NCBI Taxonomy" id="2916410"/>
    <lineage>
        <taxon>Bacteria</taxon>
        <taxon>Pseudomonadati</taxon>
        <taxon>Thermodesulfobacteriota</taxon>
        <taxon>Desulfuromonadia</taxon>
        <taxon>Geobacterales</taxon>
        <taxon>Geobacteraceae</taxon>
        <taxon>Trichlorobacter</taxon>
    </lineage>
</organism>
<dbReference type="SUPFAM" id="SSF51971">
    <property type="entry name" value="Nucleotide-binding domain"/>
    <property type="match status" value="1"/>
</dbReference>
<evidence type="ECO:0000256" key="2">
    <source>
        <dbReference type="ARBA" id="ARBA00009321"/>
    </source>
</evidence>
<dbReference type="PANTHER" id="PTHR21197:SF0">
    <property type="entry name" value="UDP-GALACTOPYRANOSE MUTASE"/>
    <property type="match status" value="1"/>
</dbReference>
<dbReference type="EC" id="5.4.99.9" evidence="7"/>
<evidence type="ECO:0000256" key="4">
    <source>
        <dbReference type="ARBA" id="ARBA00022827"/>
    </source>
</evidence>
<dbReference type="InterPro" id="IPR004379">
    <property type="entry name" value="UDP-GALP_mutase"/>
</dbReference>
<dbReference type="Proteomes" id="UP001295463">
    <property type="component" value="Chromosome"/>
</dbReference>